<dbReference type="EMBL" id="JBBCAQ010000032">
    <property type="protein sequence ID" value="KAK7583990.1"/>
    <property type="molecule type" value="Genomic_DNA"/>
</dbReference>
<comment type="caution">
    <text evidence="3">The sequence shown here is derived from an EMBL/GenBank/DDBJ whole genome shotgun (WGS) entry which is preliminary data.</text>
</comment>
<evidence type="ECO:0000313" key="3">
    <source>
        <dbReference type="EMBL" id="KAK7583990.1"/>
    </source>
</evidence>
<accession>A0AAN9TFE7</accession>
<feature type="region of interest" description="Disordered" evidence="1">
    <location>
        <begin position="71"/>
        <end position="153"/>
    </location>
</feature>
<dbReference type="AlphaFoldDB" id="A0AAN9TFE7"/>
<name>A0AAN9TFE7_9HEMI</name>
<evidence type="ECO:0000256" key="1">
    <source>
        <dbReference type="SAM" id="MobiDB-lite"/>
    </source>
</evidence>
<protein>
    <submittedName>
        <fullName evidence="3">Uncharacterized protein</fullName>
    </submittedName>
</protein>
<gene>
    <name evidence="3" type="ORF">V9T40_004953</name>
</gene>
<keyword evidence="2" id="KW-0472">Membrane</keyword>
<feature type="compositionally biased region" description="Basic and acidic residues" evidence="1">
    <location>
        <begin position="132"/>
        <end position="151"/>
    </location>
</feature>
<evidence type="ECO:0000313" key="4">
    <source>
        <dbReference type="Proteomes" id="UP001367676"/>
    </source>
</evidence>
<reference evidence="3 4" key="1">
    <citation type="submission" date="2024-03" db="EMBL/GenBank/DDBJ databases">
        <title>Adaptation during the transition from Ophiocordyceps entomopathogen to insect associate is accompanied by gene loss and intensified selection.</title>
        <authorList>
            <person name="Ward C.M."/>
            <person name="Onetto C.A."/>
            <person name="Borneman A.R."/>
        </authorList>
    </citation>
    <scope>NUCLEOTIDE SEQUENCE [LARGE SCALE GENOMIC DNA]</scope>
    <source>
        <strain evidence="3">AWRI1</strain>
        <tissue evidence="3">Single Adult Female</tissue>
    </source>
</reference>
<keyword evidence="2" id="KW-1133">Transmembrane helix</keyword>
<dbReference type="Proteomes" id="UP001367676">
    <property type="component" value="Unassembled WGS sequence"/>
</dbReference>
<keyword evidence="4" id="KW-1185">Reference proteome</keyword>
<sequence>MNLLKIFTYGGIIEVFVVPHILPCVMGFIPSHISDMIQLAVSLISSLFPHISVNVQSEVFFKVWKDDGGYSGGADDDRPAPQPHSLSDFKSDTTATSSSDGSSPGGSPRVQPPYSTSTGCRPCGSAGPTAPSRDEPTTGRPPKDAGKDGGRCPDICQRLAQRLTTEAVASTVTGGATAPRASSHRQKVAFAGQSTTSSLLSERNDLFARSCSAEYQVKPANTEERVDLRGSATDHAGSFVERLHPSFVKSCSLEYATVVKTPRADCAEDTEPVATSVAELESRRTTNEVRHLALSDGRAAVLESKRASSAAKFSESTKKLQTKKTAALAGVVAPSDEVKPIYFGDNYQNLGTPKM</sequence>
<proteinExistence type="predicted"/>
<keyword evidence="2" id="KW-0812">Transmembrane</keyword>
<organism evidence="3 4">
    <name type="scientific">Parthenolecanium corni</name>
    <dbReference type="NCBI Taxonomy" id="536013"/>
    <lineage>
        <taxon>Eukaryota</taxon>
        <taxon>Metazoa</taxon>
        <taxon>Ecdysozoa</taxon>
        <taxon>Arthropoda</taxon>
        <taxon>Hexapoda</taxon>
        <taxon>Insecta</taxon>
        <taxon>Pterygota</taxon>
        <taxon>Neoptera</taxon>
        <taxon>Paraneoptera</taxon>
        <taxon>Hemiptera</taxon>
        <taxon>Sternorrhyncha</taxon>
        <taxon>Coccoidea</taxon>
        <taxon>Coccidae</taxon>
        <taxon>Parthenolecanium</taxon>
    </lineage>
</organism>
<evidence type="ECO:0000256" key="2">
    <source>
        <dbReference type="SAM" id="Phobius"/>
    </source>
</evidence>
<feature type="transmembrane region" description="Helical" evidence="2">
    <location>
        <begin position="6"/>
        <end position="29"/>
    </location>
</feature>
<feature type="compositionally biased region" description="Low complexity" evidence="1">
    <location>
        <begin position="92"/>
        <end position="107"/>
    </location>
</feature>